<accession>A0A0G4EZX7</accession>
<name>A0A0G4EZX7_9ALVE</name>
<gene>
    <name evidence="1" type="ORF">Cvel_14288</name>
</gene>
<protein>
    <submittedName>
        <fullName evidence="1">Uncharacterized protein</fullName>
    </submittedName>
</protein>
<reference evidence="1" key="1">
    <citation type="submission" date="2014-11" db="EMBL/GenBank/DDBJ databases">
        <authorList>
            <person name="Otto D Thomas"/>
            <person name="Naeem Raeece"/>
        </authorList>
    </citation>
    <scope>NUCLEOTIDE SEQUENCE</scope>
</reference>
<dbReference type="EMBL" id="CDMZ01000010">
    <property type="protein sequence ID" value="CEM04389.1"/>
    <property type="molecule type" value="Genomic_DNA"/>
</dbReference>
<dbReference type="AlphaFoldDB" id="A0A0G4EZX7"/>
<proteinExistence type="predicted"/>
<evidence type="ECO:0000313" key="1">
    <source>
        <dbReference type="EMBL" id="CEM04389.1"/>
    </source>
</evidence>
<sequence length="133" mass="15752">MAKITGDGKSKQRGGYIDTLSSTLWRQRLAKENAITTPIFAKRLEEMEPQLDKPNTYLKIFQREGYQHKVQEKEYSLDKIQEEEGFDPKCHRFTTHPKHLRQKLGEYTKYPVITSQDYGRRPPIDHWKFSHGE</sequence>
<dbReference type="VEuPathDB" id="CryptoDB:Cvel_14288"/>
<organism evidence="1">
    <name type="scientific">Chromera velia CCMP2878</name>
    <dbReference type="NCBI Taxonomy" id="1169474"/>
    <lineage>
        <taxon>Eukaryota</taxon>
        <taxon>Sar</taxon>
        <taxon>Alveolata</taxon>
        <taxon>Colpodellida</taxon>
        <taxon>Chromeraceae</taxon>
        <taxon>Chromera</taxon>
    </lineage>
</organism>